<dbReference type="RefSeq" id="WP_189403183.1">
    <property type="nucleotide sequence ID" value="NZ_BMXP01000001.1"/>
</dbReference>
<keyword evidence="8" id="KW-1185">Reference proteome</keyword>
<comment type="caution">
    <text evidence="7">The sequence shown here is derived from an EMBL/GenBank/DDBJ whole genome shotgun (WGS) entry which is preliminary data.</text>
</comment>
<evidence type="ECO:0000259" key="5">
    <source>
        <dbReference type="Pfam" id="PF00669"/>
    </source>
</evidence>
<sequence>MFEINGPQSNSSLLNQVQQKRETLFEQLSSGQRVNSAADGAAAQQIIDRLTSQVEGNRQAISNAYDGISLAQIAEGGLEGINQDAERIRELTLQAGNGALNNADRQAIQSEITQLQDNISQTIEQTNIGGKPLLSQDSEIQFQVGANPGQSVGVQTQDVGSQLSNLLSVDLTGGTSVEDALNAADEAIQTIGGARSDLGAVQNRFESTARSLSDADINAAQARSRIQDTDFAQAVSEQVANDVRGQAALTVQSQANQQQGQVLALLN</sequence>
<dbReference type="InterPro" id="IPR001029">
    <property type="entry name" value="Flagellin_N"/>
</dbReference>
<dbReference type="PANTHER" id="PTHR42792:SF2">
    <property type="entry name" value="FLAGELLIN"/>
    <property type="match status" value="1"/>
</dbReference>
<evidence type="ECO:0000256" key="1">
    <source>
        <dbReference type="ARBA" id="ARBA00005709"/>
    </source>
</evidence>
<name>A0A918JDB6_9ALTE</name>
<evidence type="ECO:0000313" key="7">
    <source>
        <dbReference type="EMBL" id="GGW73555.1"/>
    </source>
</evidence>
<dbReference type="Pfam" id="PF00700">
    <property type="entry name" value="Flagellin_C"/>
    <property type="match status" value="1"/>
</dbReference>
<feature type="domain" description="Flagellin C-terminal" evidence="6">
    <location>
        <begin position="182"/>
        <end position="266"/>
    </location>
</feature>
<dbReference type="SUPFAM" id="SSF64518">
    <property type="entry name" value="Phase 1 flagellin"/>
    <property type="match status" value="1"/>
</dbReference>
<evidence type="ECO:0000256" key="4">
    <source>
        <dbReference type="RuleBase" id="RU362073"/>
    </source>
</evidence>
<dbReference type="PANTHER" id="PTHR42792">
    <property type="entry name" value="FLAGELLIN"/>
    <property type="match status" value="1"/>
</dbReference>
<dbReference type="Pfam" id="PF00669">
    <property type="entry name" value="Flagellin_N"/>
    <property type="match status" value="1"/>
</dbReference>
<reference evidence="7" key="2">
    <citation type="submission" date="2020-09" db="EMBL/GenBank/DDBJ databases">
        <authorList>
            <person name="Sun Q."/>
            <person name="Kim S."/>
        </authorList>
    </citation>
    <scope>NUCLEOTIDE SEQUENCE</scope>
    <source>
        <strain evidence="7">KCTC 22164</strain>
    </source>
</reference>
<protein>
    <recommendedName>
        <fullName evidence="4">Flagellin</fullName>
    </recommendedName>
</protein>
<proteinExistence type="inferred from homology"/>
<comment type="similarity">
    <text evidence="1 4">Belongs to the bacterial flagellin family.</text>
</comment>
<evidence type="ECO:0000256" key="2">
    <source>
        <dbReference type="ARBA" id="ARBA00022525"/>
    </source>
</evidence>
<keyword evidence="2 4" id="KW-0964">Secreted</keyword>
<dbReference type="InterPro" id="IPR001492">
    <property type="entry name" value="Flagellin"/>
</dbReference>
<dbReference type="GO" id="GO:0005198">
    <property type="term" value="F:structural molecule activity"/>
    <property type="evidence" value="ECO:0007669"/>
    <property type="project" value="UniProtKB-UniRule"/>
</dbReference>
<dbReference type="EMBL" id="BMXP01000001">
    <property type="protein sequence ID" value="GGW73555.1"/>
    <property type="molecule type" value="Genomic_DNA"/>
</dbReference>
<keyword evidence="7" id="KW-0282">Flagellum</keyword>
<dbReference type="Gene3D" id="1.20.1330.10">
    <property type="entry name" value="f41 fragment of flagellin, N-terminal domain"/>
    <property type="match status" value="1"/>
</dbReference>
<comment type="subcellular location">
    <subcellularLocation>
        <location evidence="4">Secreted</location>
    </subcellularLocation>
    <subcellularLocation>
        <location evidence="4">Bacterial flagellum</location>
    </subcellularLocation>
</comment>
<keyword evidence="3 4" id="KW-0975">Bacterial flagellum</keyword>
<feature type="domain" description="Flagellin N-terminal" evidence="5">
    <location>
        <begin position="9"/>
        <end position="136"/>
    </location>
</feature>
<dbReference type="Proteomes" id="UP000631300">
    <property type="component" value="Unassembled WGS sequence"/>
</dbReference>
<gene>
    <name evidence="7" type="primary">fliC</name>
    <name evidence="7" type="ORF">GCM10007391_01550</name>
</gene>
<accession>A0A918JDB6</accession>
<keyword evidence="7" id="KW-0969">Cilium</keyword>
<evidence type="ECO:0000313" key="8">
    <source>
        <dbReference type="Proteomes" id="UP000631300"/>
    </source>
</evidence>
<dbReference type="AlphaFoldDB" id="A0A918JDB6"/>
<dbReference type="PRINTS" id="PR00207">
    <property type="entry name" value="FLAGELLIN"/>
</dbReference>
<evidence type="ECO:0000256" key="3">
    <source>
        <dbReference type="ARBA" id="ARBA00023143"/>
    </source>
</evidence>
<keyword evidence="7" id="KW-0966">Cell projection</keyword>
<organism evidence="7 8">
    <name type="scientific">Alteromonas halophila</name>
    <dbReference type="NCBI Taxonomy" id="516698"/>
    <lineage>
        <taxon>Bacteria</taxon>
        <taxon>Pseudomonadati</taxon>
        <taxon>Pseudomonadota</taxon>
        <taxon>Gammaproteobacteria</taxon>
        <taxon>Alteromonadales</taxon>
        <taxon>Alteromonadaceae</taxon>
        <taxon>Alteromonas/Salinimonas group</taxon>
        <taxon>Alteromonas</taxon>
    </lineage>
</organism>
<dbReference type="InterPro" id="IPR046358">
    <property type="entry name" value="Flagellin_C"/>
</dbReference>
<evidence type="ECO:0000259" key="6">
    <source>
        <dbReference type="Pfam" id="PF00700"/>
    </source>
</evidence>
<dbReference type="GO" id="GO:0005576">
    <property type="term" value="C:extracellular region"/>
    <property type="evidence" value="ECO:0007669"/>
    <property type="project" value="UniProtKB-SubCell"/>
</dbReference>
<dbReference type="GO" id="GO:0009288">
    <property type="term" value="C:bacterial-type flagellum"/>
    <property type="evidence" value="ECO:0007669"/>
    <property type="project" value="UniProtKB-SubCell"/>
</dbReference>
<reference evidence="7" key="1">
    <citation type="journal article" date="2014" name="Int. J. Syst. Evol. Microbiol.">
        <title>Complete genome sequence of Corynebacterium casei LMG S-19264T (=DSM 44701T), isolated from a smear-ripened cheese.</title>
        <authorList>
            <consortium name="US DOE Joint Genome Institute (JGI-PGF)"/>
            <person name="Walter F."/>
            <person name="Albersmeier A."/>
            <person name="Kalinowski J."/>
            <person name="Ruckert C."/>
        </authorList>
    </citation>
    <scope>NUCLEOTIDE SEQUENCE</scope>
    <source>
        <strain evidence="7">KCTC 22164</strain>
    </source>
</reference>
<comment type="function">
    <text evidence="4">Flagellin is the subunit protein which polymerizes to form the filaments of bacterial flagella.</text>
</comment>